<evidence type="ECO:0000259" key="2">
    <source>
        <dbReference type="Pfam" id="PF02481"/>
    </source>
</evidence>
<comment type="caution">
    <text evidence="3">The sequence shown here is derived from an EMBL/GenBank/DDBJ whole genome shotgun (WGS) entry which is preliminary data.</text>
</comment>
<dbReference type="PANTHER" id="PTHR43022:SF1">
    <property type="entry name" value="PROTEIN SMF"/>
    <property type="match status" value="1"/>
</dbReference>
<dbReference type="InterPro" id="IPR057666">
    <property type="entry name" value="DrpA_SLOG"/>
</dbReference>
<accession>A0A2M6YQ35</accession>
<name>A0A2M6YQ35_9BACT</name>
<dbReference type="InterPro" id="IPR003488">
    <property type="entry name" value="DprA"/>
</dbReference>
<proteinExistence type="inferred from homology"/>
<evidence type="ECO:0000313" key="4">
    <source>
        <dbReference type="Proteomes" id="UP000229559"/>
    </source>
</evidence>
<reference evidence="4" key="1">
    <citation type="submission" date="2017-09" db="EMBL/GenBank/DDBJ databases">
        <title>Depth-based differentiation of microbial function through sediment-hosted aquifers and enrichment of novel symbionts in the deep terrestrial subsurface.</title>
        <authorList>
            <person name="Probst A.J."/>
            <person name="Ladd B."/>
            <person name="Jarett J.K."/>
            <person name="Geller-Mcgrath D.E."/>
            <person name="Sieber C.M.K."/>
            <person name="Emerson J.B."/>
            <person name="Anantharaman K."/>
            <person name="Thomas B.C."/>
            <person name="Malmstrom R."/>
            <person name="Stieglmeier M."/>
            <person name="Klingl A."/>
            <person name="Woyke T."/>
            <person name="Ryan C.M."/>
            <person name="Banfield J.F."/>
        </authorList>
    </citation>
    <scope>NUCLEOTIDE SEQUENCE [LARGE SCALE GENOMIC DNA]</scope>
</reference>
<dbReference type="EMBL" id="PEXA01000037">
    <property type="protein sequence ID" value="PIU33231.1"/>
    <property type="molecule type" value="Genomic_DNA"/>
</dbReference>
<feature type="domain" description="Smf/DprA SLOG" evidence="2">
    <location>
        <begin position="22"/>
        <end position="227"/>
    </location>
</feature>
<dbReference type="Pfam" id="PF02481">
    <property type="entry name" value="DNA_processg_A"/>
    <property type="match status" value="1"/>
</dbReference>
<comment type="similarity">
    <text evidence="1">Belongs to the DprA/Smf family.</text>
</comment>
<gene>
    <name evidence="3" type="primary">dprA</name>
    <name evidence="3" type="ORF">COT04_01185</name>
</gene>
<organism evidence="3 4">
    <name type="scientific">Candidatus Shapirobacteria bacterium CG07_land_8_20_14_0_80_39_12</name>
    <dbReference type="NCBI Taxonomy" id="1974480"/>
    <lineage>
        <taxon>Bacteria</taxon>
        <taxon>Candidatus Shapironibacteriota</taxon>
    </lineage>
</organism>
<evidence type="ECO:0000313" key="3">
    <source>
        <dbReference type="EMBL" id="PIU33231.1"/>
    </source>
</evidence>
<dbReference type="SUPFAM" id="SSF102405">
    <property type="entry name" value="MCP/YpsA-like"/>
    <property type="match status" value="1"/>
</dbReference>
<evidence type="ECO:0000256" key="1">
    <source>
        <dbReference type="ARBA" id="ARBA00006525"/>
    </source>
</evidence>
<dbReference type="PANTHER" id="PTHR43022">
    <property type="entry name" value="PROTEIN SMF"/>
    <property type="match status" value="1"/>
</dbReference>
<dbReference type="AlphaFoldDB" id="A0A2M6YQ35"/>
<protein>
    <submittedName>
        <fullName evidence="3">DNA-protecting protein DprA</fullName>
    </submittedName>
</protein>
<sequence>MSDFSSPFLRLREKKRECQIVAVKNYPENLKKIDNPPLRLFIKGVIKPSDKKALAVVGSRRMSRYGEKVTQKLVAALVKEKITIVSGLARGIDTIAHQTALKAGGRTIAVLGSGLENIYPPENKKLAEEIIKGHGAVVSEFPPGQTAVAENFPIRNRIIAGLSLGVLVIEGAIKSGSLITARWAAEQGREVFAVPGPIDAVGSQAPLFLIKQGAKAVETVEDILEELNFS</sequence>
<dbReference type="GO" id="GO:0009294">
    <property type="term" value="P:DNA-mediated transformation"/>
    <property type="evidence" value="ECO:0007669"/>
    <property type="project" value="InterPro"/>
</dbReference>
<dbReference type="NCBIfam" id="TIGR00732">
    <property type="entry name" value="dprA"/>
    <property type="match status" value="1"/>
</dbReference>
<dbReference type="Proteomes" id="UP000229559">
    <property type="component" value="Unassembled WGS sequence"/>
</dbReference>
<dbReference type="Gene3D" id="3.40.50.450">
    <property type="match status" value="1"/>
</dbReference>